<proteinExistence type="predicted"/>
<evidence type="ECO:0000313" key="3">
    <source>
        <dbReference type="Proteomes" id="UP000663929"/>
    </source>
</evidence>
<name>A0A8A4TP40_SULCO</name>
<reference evidence="2" key="1">
    <citation type="submission" date="2021-03" db="EMBL/GenBank/DDBJ databases">
        <title>Acanthopleuribacteraceae sp. M133.</title>
        <authorList>
            <person name="Wang G."/>
        </authorList>
    </citation>
    <scope>NUCLEOTIDE SEQUENCE</scope>
    <source>
        <strain evidence="2">M133</strain>
    </source>
</reference>
<dbReference type="KEGG" id="scor:J3U87_04640"/>
<sequence>MEFPLLSASFFLIPHSSAEIRERTLLVQGPYVSRYLNVPGVPPDSNAVERALNCSVVIRKNSLFYHNEVSAYRAGMLMTLAGSCVAAGCDPISYMTAPIASPLPRRPRSSSSRLPALRTF</sequence>
<organism evidence="2 3">
    <name type="scientific">Sulfidibacter corallicola</name>
    <dbReference type="NCBI Taxonomy" id="2818388"/>
    <lineage>
        <taxon>Bacteria</taxon>
        <taxon>Pseudomonadati</taxon>
        <taxon>Acidobacteriota</taxon>
        <taxon>Holophagae</taxon>
        <taxon>Acanthopleuribacterales</taxon>
        <taxon>Acanthopleuribacteraceae</taxon>
        <taxon>Sulfidibacter</taxon>
    </lineage>
</organism>
<evidence type="ECO:0000259" key="1">
    <source>
        <dbReference type="Pfam" id="PF03050"/>
    </source>
</evidence>
<accession>A0A8A4TP40</accession>
<feature type="domain" description="Transposase IS66 central" evidence="1">
    <location>
        <begin position="14"/>
        <end position="71"/>
    </location>
</feature>
<evidence type="ECO:0000313" key="2">
    <source>
        <dbReference type="EMBL" id="QTD51736.1"/>
    </source>
</evidence>
<dbReference type="Proteomes" id="UP000663929">
    <property type="component" value="Chromosome"/>
</dbReference>
<dbReference type="AlphaFoldDB" id="A0A8A4TP40"/>
<dbReference type="InterPro" id="IPR004291">
    <property type="entry name" value="Transposase_IS66_central"/>
</dbReference>
<protein>
    <submittedName>
        <fullName evidence="2">Transposase</fullName>
    </submittedName>
</protein>
<dbReference type="Pfam" id="PF03050">
    <property type="entry name" value="DDE_Tnp_IS66"/>
    <property type="match status" value="1"/>
</dbReference>
<dbReference type="EMBL" id="CP071793">
    <property type="protein sequence ID" value="QTD51736.1"/>
    <property type="molecule type" value="Genomic_DNA"/>
</dbReference>
<gene>
    <name evidence="2" type="ORF">J3U87_04640</name>
</gene>
<dbReference type="RefSeq" id="WP_420038252.1">
    <property type="nucleotide sequence ID" value="NZ_CP071793.1"/>
</dbReference>
<keyword evidence="3" id="KW-1185">Reference proteome</keyword>